<dbReference type="InterPro" id="IPR044533">
    <property type="entry name" value="FLZ1/2/3"/>
</dbReference>
<evidence type="ECO:0000259" key="5">
    <source>
        <dbReference type="PROSITE" id="PS51795"/>
    </source>
</evidence>
<dbReference type="Proteomes" id="UP000515123">
    <property type="component" value="Linkage group 7"/>
</dbReference>
<evidence type="ECO:0000256" key="2">
    <source>
        <dbReference type="ARBA" id="ARBA00022723"/>
    </source>
</evidence>
<feature type="domain" description="FLZ-type" evidence="5">
    <location>
        <begin position="84"/>
        <end position="128"/>
    </location>
</feature>
<gene>
    <name evidence="7" type="primary">LOC109712283</name>
</gene>
<dbReference type="PROSITE" id="PS51795">
    <property type="entry name" value="ZF_FLZ"/>
    <property type="match status" value="1"/>
</dbReference>
<feature type="region of interest" description="Disordered" evidence="4">
    <location>
        <begin position="23"/>
        <end position="44"/>
    </location>
</feature>
<reference evidence="7" key="2">
    <citation type="submission" date="2025-08" db="UniProtKB">
        <authorList>
            <consortium name="RefSeq"/>
        </authorList>
    </citation>
    <scope>IDENTIFICATION</scope>
    <source>
        <tissue evidence="7">Leaf</tissue>
    </source>
</reference>
<keyword evidence="2" id="KW-0479">Metal-binding</keyword>
<dbReference type="PANTHER" id="PTHR46057">
    <property type="entry name" value="FCS-LIKE ZINC FINGER 1-RELATED"/>
    <property type="match status" value="1"/>
</dbReference>
<dbReference type="InterPro" id="IPR007650">
    <property type="entry name" value="Zf-FLZ_dom"/>
</dbReference>
<protein>
    <submittedName>
        <fullName evidence="7">Uncharacterized protein LOC109712283</fullName>
    </submittedName>
</protein>
<accession>A0A6P5F5T0</accession>
<dbReference type="AlphaFoldDB" id="A0A6P5F5T0"/>
<proteinExistence type="inferred from homology"/>
<dbReference type="RefSeq" id="XP_020091349.1">
    <property type="nucleotide sequence ID" value="XM_020235760.1"/>
</dbReference>
<dbReference type="GO" id="GO:0046872">
    <property type="term" value="F:metal ion binding"/>
    <property type="evidence" value="ECO:0007669"/>
    <property type="project" value="UniProtKB-KW"/>
</dbReference>
<evidence type="ECO:0000256" key="4">
    <source>
        <dbReference type="SAM" id="MobiDB-lite"/>
    </source>
</evidence>
<keyword evidence="6" id="KW-1185">Reference proteome</keyword>
<comment type="similarity">
    <text evidence="1">Belongs to the FLZ family.</text>
</comment>
<dbReference type="GeneID" id="109712283"/>
<evidence type="ECO:0000256" key="1">
    <source>
        <dbReference type="ARBA" id="ARBA00009374"/>
    </source>
</evidence>
<organism evidence="6 7">
    <name type="scientific">Ananas comosus</name>
    <name type="common">Pineapple</name>
    <name type="synonym">Ananas ananas</name>
    <dbReference type="NCBI Taxonomy" id="4615"/>
    <lineage>
        <taxon>Eukaryota</taxon>
        <taxon>Viridiplantae</taxon>
        <taxon>Streptophyta</taxon>
        <taxon>Embryophyta</taxon>
        <taxon>Tracheophyta</taxon>
        <taxon>Spermatophyta</taxon>
        <taxon>Magnoliopsida</taxon>
        <taxon>Liliopsida</taxon>
        <taxon>Poales</taxon>
        <taxon>Bromeliaceae</taxon>
        <taxon>Bromelioideae</taxon>
        <taxon>Ananas</taxon>
    </lineage>
</organism>
<reference evidence="6" key="1">
    <citation type="journal article" date="2015" name="Nat. Genet.">
        <title>The pineapple genome and the evolution of CAM photosynthesis.</title>
        <authorList>
            <person name="Ming R."/>
            <person name="VanBuren R."/>
            <person name="Wai C.M."/>
            <person name="Tang H."/>
            <person name="Schatz M.C."/>
            <person name="Bowers J.E."/>
            <person name="Lyons E."/>
            <person name="Wang M.L."/>
            <person name="Chen J."/>
            <person name="Biggers E."/>
            <person name="Zhang J."/>
            <person name="Huang L."/>
            <person name="Zhang L."/>
            <person name="Miao W."/>
            <person name="Zhang J."/>
            <person name="Ye Z."/>
            <person name="Miao C."/>
            <person name="Lin Z."/>
            <person name="Wang H."/>
            <person name="Zhou H."/>
            <person name="Yim W.C."/>
            <person name="Priest H.D."/>
            <person name="Zheng C."/>
            <person name="Woodhouse M."/>
            <person name="Edger P.P."/>
            <person name="Guyot R."/>
            <person name="Guo H.B."/>
            <person name="Guo H."/>
            <person name="Zheng G."/>
            <person name="Singh R."/>
            <person name="Sharma A."/>
            <person name="Min X."/>
            <person name="Zheng Y."/>
            <person name="Lee H."/>
            <person name="Gurtowski J."/>
            <person name="Sedlazeck F.J."/>
            <person name="Harkess A."/>
            <person name="McKain M.R."/>
            <person name="Liao Z."/>
            <person name="Fang J."/>
            <person name="Liu J."/>
            <person name="Zhang X."/>
            <person name="Zhang Q."/>
            <person name="Hu W."/>
            <person name="Qin Y."/>
            <person name="Wang K."/>
            <person name="Chen L.Y."/>
            <person name="Shirley N."/>
            <person name="Lin Y.R."/>
            <person name="Liu L.Y."/>
            <person name="Hernandez A.G."/>
            <person name="Wright C.L."/>
            <person name="Bulone V."/>
            <person name="Tuskan G.A."/>
            <person name="Heath K."/>
            <person name="Zee F."/>
            <person name="Moore P.H."/>
            <person name="Sunkar R."/>
            <person name="Leebens-Mack J.H."/>
            <person name="Mockler T."/>
            <person name="Bennetzen J.L."/>
            <person name="Freeling M."/>
            <person name="Sankoff D."/>
            <person name="Paterson A.H."/>
            <person name="Zhu X."/>
            <person name="Yang X."/>
            <person name="Smith J.A."/>
            <person name="Cushman J.C."/>
            <person name="Paull R.E."/>
            <person name="Yu Q."/>
        </authorList>
    </citation>
    <scope>NUCLEOTIDE SEQUENCE [LARGE SCALE GENOMIC DNA]</scope>
    <source>
        <strain evidence="6">cv. F153</strain>
    </source>
</reference>
<evidence type="ECO:0000313" key="7">
    <source>
        <dbReference type="RefSeq" id="XP_020091349.1"/>
    </source>
</evidence>
<evidence type="ECO:0000313" key="6">
    <source>
        <dbReference type="Proteomes" id="UP000515123"/>
    </source>
</evidence>
<dbReference type="Pfam" id="PF04570">
    <property type="entry name" value="zf-FLZ"/>
    <property type="match status" value="1"/>
</dbReference>
<sequence>MEATSSSFSSIFSSSSFVVDISELDDPCSPSSSSSSSSVDAAAAAAGNGSVDPSSPCPSPLAFMIICCGSRSKKAADGRGSPRHFLDSCFLCKRSISMNSDVFMYRGDAPFCSMECRQEQMEMDKALEQERRHYCISSSSSSSTTAVATIPTITNYTTDENSTTTGKGNKGKVMSIRKSSTMNLTAAGTAAMVVG</sequence>
<name>A0A6P5F5T0_ANACO</name>
<feature type="zinc finger region" description="FLZ-type" evidence="3">
    <location>
        <begin position="84"/>
        <end position="128"/>
    </location>
</feature>
<feature type="compositionally biased region" description="Low complexity" evidence="4">
    <location>
        <begin position="29"/>
        <end position="44"/>
    </location>
</feature>
<dbReference type="PANTHER" id="PTHR46057:SF9">
    <property type="entry name" value="FCS-LIKE ZINC FINGER 1"/>
    <property type="match status" value="1"/>
</dbReference>
<evidence type="ECO:0000256" key="3">
    <source>
        <dbReference type="PROSITE-ProRule" id="PRU01131"/>
    </source>
</evidence>